<dbReference type="InterPro" id="IPR006062">
    <property type="entry name" value="His_biosynth"/>
</dbReference>
<evidence type="ECO:0000256" key="7">
    <source>
        <dbReference type="ARBA" id="ARBA00023102"/>
    </source>
</evidence>
<dbReference type="CDD" id="cd04732">
    <property type="entry name" value="HisA"/>
    <property type="match status" value="1"/>
</dbReference>
<dbReference type="Proteomes" id="UP000295066">
    <property type="component" value="Unassembled WGS sequence"/>
</dbReference>
<dbReference type="AlphaFoldDB" id="A0A4R8M3A1"/>
<dbReference type="GO" id="GO:0003949">
    <property type="term" value="F:1-(5-phosphoribosyl)-5-[(5-phosphoribosylamino)methylideneamino]imidazole-4-carboxamide isomerase activity"/>
    <property type="evidence" value="ECO:0007669"/>
    <property type="project" value="UniProtKB-UniRule"/>
</dbReference>
<dbReference type="InterPro" id="IPR044524">
    <property type="entry name" value="Isoase_HisA-like"/>
</dbReference>
<feature type="active site" description="Proton donor" evidence="9">
    <location>
        <position position="128"/>
    </location>
</feature>
<evidence type="ECO:0000256" key="10">
    <source>
        <dbReference type="RuleBase" id="RU003657"/>
    </source>
</evidence>
<keyword evidence="8 9" id="KW-0413">Isomerase</keyword>
<protein>
    <recommendedName>
        <fullName evidence="9">1-(5-phosphoribosyl)-5-[(5-phosphoribosylamino)methylideneamino] imidazole-4-carboxamide isomerase</fullName>
        <ecNumber evidence="9">5.3.1.16</ecNumber>
    </recommendedName>
    <alternativeName>
        <fullName evidence="9">Phosphoribosylformimino-5-aminoimidazole carboxamide ribotide isomerase</fullName>
    </alternativeName>
</protein>
<comment type="caution">
    <text evidence="11">The sequence shown here is derived from an EMBL/GenBank/DDBJ whole genome shotgun (WGS) entry which is preliminary data.</text>
</comment>
<evidence type="ECO:0000256" key="3">
    <source>
        <dbReference type="ARBA" id="ARBA00005133"/>
    </source>
</evidence>
<sequence length="239" mass="25502">MEIYPAMDLFEGEIVRLREGRFEERTVFGSDIAGTARSFREAGAEWIHVIDLEGAKKGFPCHLSVIGTLLDAGLRVQYGGGLRTTENLDAAFSAGAERVYSGSLFASDPAGAEAFFSRYGARVIPAVDIRNGRVAVSGWQETANFSPERLVEGLTASGFSLFLVTAVHRDGTGTGPDREMYRRLSTSFPGISVIAAGGISSLKDIHALARDGMAGAVLGRALYDGTMRLEDALKEASAC</sequence>
<keyword evidence="7 9" id="KW-0368">Histidine biosynthesis</keyword>
<dbReference type="InterPro" id="IPR013785">
    <property type="entry name" value="Aldolase_TIM"/>
</dbReference>
<evidence type="ECO:0000256" key="5">
    <source>
        <dbReference type="ARBA" id="ARBA00022490"/>
    </source>
</evidence>
<evidence type="ECO:0000256" key="2">
    <source>
        <dbReference type="ARBA" id="ARBA00004496"/>
    </source>
</evidence>
<dbReference type="GO" id="GO:0000162">
    <property type="term" value="P:L-tryptophan biosynthetic process"/>
    <property type="evidence" value="ECO:0007669"/>
    <property type="project" value="TreeGrafter"/>
</dbReference>
<proteinExistence type="inferred from homology"/>
<dbReference type="PANTHER" id="PTHR43090:SF2">
    <property type="entry name" value="1-(5-PHOSPHORIBOSYL)-5-[(5-PHOSPHORIBOSYLAMINO)METHYLIDENEAMINO] IMIDAZOLE-4-CARBOXAMIDE ISOMERASE"/>
    <property type="match status" value="1"/>
</dbReference>
<dbReference type="Pfam" id="PF00977">
    <property type="entry name" value="His_biosynth"/>
    <property type="match status" value="1"/>
</dbReference>
<dbReference type="HAMAP" id="MF_01014">
    <property type="entry name" value="HisA"/>
    <property type="match status" value="1"/>
</dbReference>
<dbReference type="UniPathway" id="UPA00031">
    <property type="reaction ID" value="UER00009"/>
</dbReference>
<comment type="catalytic activity">
    <reaction evidence="1 9">
        <text>1-(5-phospho-beta-D-ribosyl)-5-[(5-phospho-beta-D-ribosylamino)methylideneamino]imidazole-4-carboxamide = 5-[(5-phospho-1-deoxy-D-ribulos-1-ylimino)methylamino]-1-(5-phospho-beta-D-ribosyl)imidazole-4-carboxamide</text>
        <dbReference type="Rhea" id="RHEA:15469"/>
        <dbReference type="ChEBI" id="CHEBI:58435"/>
        <dbReference type="ChEBI" id="CHEBI:58525"/>
        <dbReference type="EC" id="5.3.1.16"/>
    </reaction>
</comment>
<dbReference type="GO" id="GO:0000105">
    <property type="term" value="P:L-histidine biosynthetic process"/>
    <property type="evidence" value="ECO:0007669"/>
    <property type="project" value="UniProtKB-UniRule"/>
</dbReference>
<accession>A0A4R8M3A1</accession>
<dbReference type="GO" id="GO:0005737">
    <property type="term" value="C:cytoplasm"/>
    <property type="evidence" value="ECO:0007669"/>
    <property type="project" value="UniProtKB-SubCell"/>
</dbReference>
<organism evidence="11 12">
    <name type="scientific">Aminivibrio pyruvatiphilus</name>
    <dbReference type="NCBI Taxonomy" id="1005740"/>
    <lineage>
        <taxon>Bacteria</taxon>
        <taxon>Thermotogati</taxon>
        <taxon>Synergistota</taxon>
        <taxon>Synergistia</taxon>
        <taxon>Synergistales</taxon>
        <taxon>Aminobacteriaceae</taxon>
        <taxon>Aminivibrio</taxon>
    </lineage>
</organism>
<dbReference type="OrthoDB" id="9781903at2"/>
<evidence type="ECO:0000256" key="4">
    <source>
        <dbReference type="ARBA" id="ARBA00009667"/>
    </source>
</evidence>
<dbReference type="EMBL" id="SORI01000017">
    <property type="protein sequence ID" value="TDY56757.1"/>
    <property type="molecule type" value="Genomic_DNA"/>
</dbReference>
<comment type="similarity">
    <text evidence="4 9 10">Belongs to the HisA/HisF family.</text>
</comment>
<name>A0A4R8M3A1_9BACT</name>
<feature type="active site" description="Proton acceptor" evidence="9">
    <location>
        <position position="8"/>
    </location>
</feature>
<evidence type="ECO:0000313" key="12">
    <source>
        <dbReference type="Proteomes" id="UP000295066"/>
    </source>
</evidence>
<comment type="subcellular location">
    <subcellularLocation>
        <location evidence="2 9">Cytoplasm</location>
    </subcellularLocation>
</comment>
<dbReference type="PANTHER" id="PTHR43090">
    <property type="entry name" value="1-(5-PHOSPHORIBOSYL)-5-[(5-PHOSPHORIBOSYLAMINO)METHYLIDENEAMINO] IMIDAZOLE-4-CARBOXAMIDE ISOMERASE"/>
    <property type="match status" value="1"/>
</dbReference>
<dbReference type="FunFam" id="3.20.20.70:FF:000009">
    <property type="entry name" value="1-(5-phosphoribosyl)-5-[(5-phosphoribosylamino)methylideneamino] imidazole-4-carboxamide isomerase"/>
    <property type="match status" value="1"/>
</dbReference>
<gene>
    <name evidence="9" type="primary">hisA</name>
    <name evidence="11" type="ORF">C8D99_11760</name>
</gene>
<dbReference type="SUPFAM" id="SSF51366">
    <property type="entry name" value="Ribulose-phoshate binding barrel"/>
    <property type="match status" value="1"/>
</dbReference>
<comment type="pathway">
    <text evidence="3 9">Amino-acid biosynthesis; L-histidine biosynthesis; L-histidine from 5-phospho-alpha-D-ribose 1-diphosphate: step 4/9.</text>
</comment>
<dbReference type="Gene3D" id="3.20.20.70">
    <property type="entry name" value="Aldolase class I"/>
    <property type="match status" value="1"/>
</dbReference>
<keyword evidence="12" id="KW-1185">Reference proteome</keyword>
<dbReference type="RefSeq" id="WP_133958462.1">
    <property type="nucleotide sequence ID" value="NZ_SORI01000017.1"/>
</dbReference>
<evidence type="ECO:0000256" key="8">
    <source>
        <dbReference type="ARBA" id="ARBA00023235"/>
    </source>
</evidence>
<keyword evidence="5 9" id="KW-0963">Cytoplasm</keyword>
<dbReference type="EC" id="5.3.1.16" evidence="9"/>
<evidence type="ECO:0000256" key="6">
    <source>
        <dbReference type="ARBA" id="ARBA00022605"/>
    </source>
</evidence>
<reference evidence="11 12" key="1">
    <citation type="submission" date="2019-03" db="EMBL/GenBank/DDBJ databases">
        <title>Genomic Encyclopedia of Type Strains, Phase IV (KMG-IV): sequencing the most valuable type-strain genomes for metagenomic binning, comparative biology and taxonomic classification.</title>
        <authorList>
            <person name="Goeker M."/>
        </authorList>
    </citation>
    <scope>NUCLEOTIDE SEQUENCE [LARGE SCALE GENOMIC DNA]</scope>
    <source>
        <strain evidence="11 12">DSM 25964</strain>
    </source>
</reference>
<keyword evidence="6 9" id="KW-0028">Amino-acid biosynthesis</keyword>
<evidence type="ECO:0000256" key="9">
    <source>
        <dbReference type="HAMAP-Rule" id="MF_01014"/>
    </source>
</evidence>
<dbReference type="InterPro" id="IPR023016">
    <property type="entry name" value="HisA/PriA"/>
</dbReference>
<evidence type="ECO:0000313" key="11">
    <source>
        <dbReference type="EMBL" id="TDY56757.1"/>
    </source>
</evidence>
<evidence type="ECO:0000256" key="1">
    <source>
        <dbReference type="ARBA" id="ARBA00000901"/>
    </source>
</evidence>
<dbReference type="InterPro" id="IPR011060">
    <property type="entry name" value="RibuloseP-bd_barrel"/>
</dbReference>